<feature type="domain" description="Insertion element IS150 protein InsJ-like helix-turn-helix" evidence="2">
    <location>
        <begin position="15"/>
        <end position="65"/>
    </location>
</feature>
<dbReference type="EMBL" id="JANRHH010000028">
    <property type="protein sequence ID" value="MDN4593380.1"/>
    <property type="molecule type" value="Genomic_DNA"/>
</dbReference>
<dbReference type="Pfam" id="PF02178">
    <property type="entry name" value="AT_hook"/>
    <property type="match status" value="1"/>
</dbReference>
<protein>
    <submittedName>
        <fullName evidence="3">Helix-turn-helix domain-containing protein</fullName>
    </submittedName>
</protein>
<dbReference type="InterPro" id="IPR017956">
    <property type="entry name" value="AT_hook_DNA-bd_motif"/>
</dbReference>
<dbReference type="InterPro" id="IPR009057">
    <property type="entry name" value="Homeodomain-like_sf"/>
</dbReference>
<evidence type="ECO:0000313" key="3">
    <source>
        <dbReference type="EMBL" id="MDN4593380.1"/>
    </source>
</evidence>
<evidence type="ECO:0000259" key="2">
    <source>
        <dbReference type="Pfam" id="PF13518"/>
    </source>
</evidence>
<dbReference type="SUPFAM" id="SSF46689">
    <property type="entry name" value="Homeodomain-like"/>
    <property type="match status" value="1"/>
</dbReference>
<keyword evidence="4" id="KW-1185">Reference proteome</keyword>
<feature type="region of interest" description="Disordered" evidence="1">
    <location>
        <begin position="55"/>
        <end position="92"/>
    </location>
</feature>
<dbReference type="InterPro" id="IPR036388">
    <property type="entry name" value="WH-like_DNA-bd_sf"/>
</dbReference>
<comment type="caution">
    <text evidence="3">The sequence shown here is derived from an EMBL/GenBank/DDBJ whole genome shotgun (WGS) entry which is preliminary data.</text>
</comment>
<dbReference type="InterPro" id="IPR055247">
    <property type="entry name" value="InsJ-like_HTH"/>
</dbReference>
<sequence>MAKKGQKFGSFSQEFKLKAVKMYHEEHKGVETIAKELGLPSHSYVRRWLKAYAEKGPEGLKDQRTMPAKEGKKRGRPPKANSLGEPATSGRK</sequence>
<dbReference type="Pfam" id="PF13518">
    <property type="entry name" value="HTH_28"/>
    <property type="match status" value="1"/>
</dbReference>
<evidence type="ECO:0000313" key="4">
    <source>
        <dbReference type="Proteomes" id="UP001174196"/>
    </source>
</evidence>
<evidence type="ECO:0000256" key="1">
    <source>
        <dbReference type="SAM" id="MobiDB-lite"/>
    </source>
</evidence>
<feature type="compositionally biased region" description="Basic and acidic residues" evidence="1">
    <location>
        <begin position="55"/>
        <end position="70"/>
    </location>
</feature>
<dbReference type="Proteomes" id="UP001174196">
    <property type="component" value="Unassembled WGS sequence"/>
</dbReference>
<name>A0ABT8IKY6_9BACL</name>
<accession>A0ABT8IKY6</accession>
<dbReference type="Gene3D" id="1.10.10.10">
    <property type="entry name" value="Winged helix-like DNA-binding domain superfamily/Winged helix DNA-binding domain"/>
    <property type="match status" value="1"/>
</dbReference>
<dbReference type="RefSeq" id="WP_301238103.1">
    <property type="nucleotide sequence ID" value="NZ_JANRHH010000028.1"/>
</dbReference>
<proteinExistence type="predicted"/>
<gene>
    <name evidence="3" type="ORF">NWF35_05590</name>
</gene>
<reference evidence="3" key="1">
    <citation type="submission" date="2022-08" db="EMBL/GenBank/DDBJ databases">
        <title>Polycladomyces zharkentsis sp. nov., a novel thermophilic CMC and starch-degrading bacterium isolated from a geothermal spring in Kazakhstan.</title>
        <authorList>
            <person name="Mashzhan A."/>
            <person name="Kistaubaeva A."/>
            <person name="Javier-Lopez R."/>
            <person name="Birkeland N.-K."/>
        </authorList>
    </citation>
    <scope>NUCLEOTIDE SEQUENCE</scope>
    <source>
        <strain evidence="3">KSR 13</strain>
    </source>
</reference>
<organism evidence="3 4">
    <name type="scientific">Polycladomyces subterraneus</name>
    <dbReference type="NCBI Taxonomy" id="1016997"/>
    <lineage>
        <taxon>Bacteria</taxon>
        <taxon>Bacillati</taxon>
        <taxon>Bacillota</taxon>
        <taxon>Bacilli</taxon>
        <taxon>Bacillales</taxon>
        <taxon>Thermoactinomycetaceae</taxon>
        <taxon>Polycladomyces</taxon>
    </lineage>
</organism>